<protein>
    <submittedName>
        <fullName evidence="1">Uncharacterized protein</fullName>
    </submittedName>
</protein>
<gene>
    <name evidence="1" type="ORF">JHE00_15055</name>
</gene>
<evidence type="ECO:0000313" key="1">
    <source>
        <dbReference type="EMBL" id="MBK1785647.1"/>
    </source>
</evidence>
<sequence length="64" mass="7256">MTHPDFLDAIAHQRQLSLRRSATTRTVRPHTRRERLGWLLVGWGLRLAAPRPARFSTGASVPGR</sequence>
<dbReference type="AlphaFoldDB" id="A0A934QP62"/>
<keyword evidence="2" id="KW-1185">Reference proteome</keyword>
<organism evidence="1 2">
    <name type="scientific">Prauserella cavernicola</name>
    <dbReference type="NCBI Taxonomy" id="2800127"/>
    <lineage>
        <taxon>Bacteria</taxon>
        <taxon>Bacillati</taxon>
        <taxon>Actinomycetota</taxon>
        <taxon>Actinomycetes</taxon>
        <taxon>Pseudonocardiales</taxon>
        <taxon>Pseudonocardiaceae</taxon>
        <taxon>Prauserella</taxon>
    </lineage>
</organism>
<dbReference type="RefSeq" id="WP_200318681.1">
    <property type="nucleotide sequence ID" value="NZ_JAENJH010000003.1"/>
</dbReference>
<name>A0A934QP62_9PSEU</name>
<evidence type="ECO:0000313" key="2">
    <source>
        <dbReference type="Proteomes" id="UP000635245"/>
    </source>
</evidence>
<dbReference type="EMBL" id="JAENJH010000003">
    <property type="protein sequence ID" value="MBK1785647.1"/>
    <property type="molecule type" value="Genomic_DNA"/>
</dbReference>
<comment type="caution">
    <text evidence="1">The sequence shown here is derived from an EMBL/GenBank/DDBJ whole genome shotgun (WGS) entry which is preliminary data.</text>
</comment>
<accession>A0A934QP62</accession>
<dbReference type="Proteomes" id="UP000635245">
    <property type="component" value="Unassembled WGS sequence"/>
</dbReference>
<reference evidence="1" key="1">
    <citation type="submission" date="2020-12" db="EMBL/GenBank/DDBJ databases">
        <title>Prauserella sp. ASG 168, a novel actinomycete isolated from cave rock.</title>
        <authorList>
            <person name="Suriyachadkun C."/>
        </authorList>
    </citation>
    <scope>NUCLEOTIDE SEQUENCE</scope>
    <source>
        <strain evidence="1">ASG 168</strain>
    </source>
</reference>
<proteinExistence type="predicted"/>